<sequence>MKKLLYFSIFSICLFQTSFGQTDDKVVLTNLVNEFLSKVDSKEMHDRFWAEDLIYTSSSGKRFGKETIMSGFSSSEEDSNSEPGPSYSAEDIQVNLLSNEVAIVAFKLVSLTSDGSISQYLNSGTFQKKKGLWKVVNWQATKIPGE</sequence>
<dbReference type="AlphaFoldDB" id="A0A975A230"/>
<dbReference type="KEGG" id="fuv:JR347_07205"/>
<accession>A0A975A230</accession>
<dbReference type="Proteomes" id="UP000662783">
    <property type="component" value="Chromosome"/>
</dbReference>
<dbReference type="InterPro" id="IPR032710">
    <property type="entry name" value="NTF2-like_dom_sf"/>
</dbReference>
<name>A0A975A230_9BACT</name>
<reference evidence="2" key="1">
    <citation type="submission" date="2021-02" db="EMBL/GenBank/DDBJ databases">
        <title>Fulvivirga sp. S481 isolated from sea water.</title>
        <authorList>
            <person name="Bae S.S."/>
            <person name="Baek K."/>
        </authorList>
    </citation>
    <scope>NUCLEOTIDE SEQUENCE</scope>
    <source>
        <strain evidence="2">S481</strain>
    </source>
</reference>
<evidence type="ECO:0000313" key="3">
    <source>
        <dbReference type="Proteomes" id="UP000662783"/>
    </source>
</evidence>
<evidence type="ECO:0000259" key="1">
    <source>
        <dbReference type="Pfam" id="PF14534"/>
    </source>
</evidence>
<dbReference type="SUPFAM" id="SSF54427">
    <property type="entry name" value="NTF2-like"/>
    <property type="match status" value="1"/>
</dbReference>
<dbReference type="EMBL" id="CP070608">
    <property type="protein sequence ID" value="QSE98860.1"/>
    <property type="molecule type" value="Genomic_DNA"/>
</dbReference>
<dbReference type="RefSeq" id="WP_205723374.1">
    <property type="nucleotide sequence ID" value="NZ_CP070608.1"/>
</dbReference>
<dbReference type="Gene3D" id="3.10.450.50">
    <property type="match status" value="1"/>
</dbReference>
<evidence type="ECO:0000313" key="2">
    <source>
        <dbReference type="EMBL" id="QSE98860.1"/>
    </source>
</evidence>
<protein>
    <submittedName>
        <fullName evidence="2">Nuclear transport factor 2 family protein</fullName>
    </submittedName>
</protein>
<feature type="domain" description="DUF4440" evidence="1">
    <location>
        <begin position="45"/>
        <end position="135"/>
    </location>
</feature>
<dbReference type="InterPro" id="IPR027843">
    <property type="entry name" value="DUF4440"/>
</dbReference>
<dbReference type="Pfam" id="PF14534">
    <property type="entry name" value="DUF4440"/>
    <property type="match status" value="1"/>
</dbReference>
<gene>
    <name evidence="2" type="ORF">JR347_07205</name>
</gene>
<proteinExistence type="predicted"/>
<organism evidence="2 3">
    <name type="scientific">Fulvivirga lutea</name>
    <dbReference type="NCBI Taxonomy" id="2810512"/>
    <lineage>
        <taxon>Bacteria</taxon>
        <taxon>Pseudomonadati</taxon>
        <taxon>Bacteroidota</taxon>
        <taxon>Cytophagia</taxon>
        <taxon>Cytophagales</taxon>
        <taxon>Fulvivirgaceae</taxon>
        <taxon>Fulvivirga</taxon>
    </lineage>
</organism>
<keyword evidence="3" id="KW-1185">Reference proteome</keyword>